<name>A0A9X1S2F2_9MICO</name>
<evidence type="ECO:0000259" key="2">
    <source>
        <dbReference type="PROSITE" id="PS50093"/>
    </source>
</evidence>
<dbReference type="Proteomes" id="UP001139354">
    <property type="component" value="Unassembled WGS sequence"/>
</dbReference>
<gene>
    <name evidence="3" type="ORF">KEC57_07090</name>
</gene>
<feature type="domain" description="PKD" evidence="2">
    <location>
        <begin position="121"/>
        <end position="184"/>
    </location>
</feature>
<proteinExistence type="predicted"/>
<dbReference type="InterPro" id="IPR000601">
    <property type="entry name" value="PKD_dom"/>
</dbReference>
<organism evidence="3 4">
    <name type="scientific">Microbacterium allomyrinae</name>
    <dbReference type="NCBI Taxonomy" id="2830666"/>
    <lineage>
        <taxon>Bacteria</taxon>
        <taxon>Bacillati</taxon>
        <taxon>Actinomycetota</taxon>
        <taxon>Actinomycetes</taxon>
        <taxon>Micrococcales</taxon>
        <taxon>Microbacteriaceae</taxon>
        <taxon>Microbacterium</taxon>
    </lineage>
</organism>
<dbReference type="EMBL" id="JAGTTN010000002">
    <property type="protein sequence ID" value="MCC2031949.1"/>
    <property type="molecule type" value="Genomic_DNA"/>
</dbReference>
<evidence type="ECO:0000313" key="3">
    <source>
        <dbReference type="EMBL" id="MCC2031949.1"/>
    </source>
</evidence>
<evidence type="ECO:0000313" key="4">
    <source>
        <dbReference type="Proteomes" id="UP001139354"/>
    </source>
</evidence>
<dbReference type="PROSITE" id="PS50093">
    <property type="entry name" value="PKD"/>
    <property type="match status" value="1"/>
</dbReference>
<keyword evidence="4" id="KW-1185">Reference proteome</keyword>
<evidence type="ECO:0000256" key="1">
    <source>
        <dbReference type="SAM" id="MobiDB-lite"/>
    </source>
</evidence>
<feature type="region of interest" description="Disordered" evidence="1">
    <location>
        <begin position="1"/>
        <end position="48"/>
    </location>
</feature>
<accession>A0A9X1S2F2</accession>
<sequence>MTTDEAEVTIFGNRSDGGAWTPGTHGGDDQGPNSITAPDPAPTPVPEDCGPLNRCIEYSVVSFPDVTLDDLASFRPATPTLSGEPAGFGLVGMPANLVAAASEQHLAGVVLGWDVTVRFVPVAFVFDHGDGTSWRSATGGAAWAALGQAQFTPTTTSHAYRSRGSFEAAVTVEYAASAALQLSV</sequence>
<protein>
    <recommendedName>
        <fullName evidence="2">PKD domain-containing protein</fullName>
    </recommendedName>
</protein>
<comment type="caution">
    <text evidence="3">The sequence shown here is derived from an EMBL/GenBank/DDBJ whole genome shotgun (WGS) entry which is preliminary data.</text>
</comment>
<reference evidence="3" key="1">
    <citation type="submission" date="2021-04" db="EMBL/GenBank/DDBJ databases">
        <title>Microbacterium tenobrionis sp. nov. and Microbacterium allomyrinae sp. nov., isolated from larvae of Tenobrio molitor and Allomyrina dichotoma, respectively.</title>
        <authorList>
            <person name="Lee S.D."/>
        </authorList>
    </citation>
    <scope>NUCLEOTIDE SEQUENCE</scope>
    <source>
        <strain evidence="3">BWT-G7</strain>
    </source>
</reference>
<dbReference type="AlphaFoldDB" id="A0A9X1S2F2"/>
<dbReference type="RefSeq" id="WP_229383877.1">
    <property type="nucleotide sequence ID" value="NZ_JAGTTN010000002.1"/>
</dbReference>